<name>Q7MP08_VIBVY</name>
<dbReference type="AlphaFoldDB" id="Q7MP08"/>
<gene>
    <name evidence="1" type="ordered locus">VV0556</name>
</gene>
<dbReference type="EMBL" id="BA000037">
    <property type="protein sequence ID" value="BAC93320.1"/>
    <property type="molecule type" value="Genomic_DNA"/>
</dbReference>
<organism evidence="1 2">
    <name type="scientific">Vibrio vulnificus (strain YJ016)</name>
    <dbReference type="NCBI Taxonomy" id="196600"/>
    <lineage>
        <taxon>Bacteria</taxon>
        <taxon>Pseudomonadati</taxon>
        <taxon>Pseudomonadota</taxon>
        <taxon>Gammaproteobacteria</taxon>
        <taxon>Vibrionales</taxon>
        <taxon>Vibrionaceae</taxon>
        <taxon>Vibrio</taxon>
    </lineage>
</organism>
<reference evidence="1 2" key="1">
    <citation type="journal article" date="2003" name="Genome Res.">
        <title>Comparative genome analysis of Vibrio vulnificus, a marine pathogen.</title>
        <authorList>
            <person name="Chen C.Y."/>
            <person name="Wu K.M."/>
            <person name="Chang Y.C."/>
            <person name="Chang C.H."/>
            <person name="Tsai H.C."/>
            <person name="Liao T.L."/>
            <person name="Liu Y.M."/>
            <person name="Chen H.J."/>
            <person name="Shen A.B."/>
            <person name="Li J.C."/>
            <person name="Su T.L."/>
            <person name="Shao C.P."/>
            <person name="Lee C.T."/>
            <person name="Hor L.I."/>
            <person name="Tsai S.F."/>
        </authorList>
    </citation>
    <scope>NUCLEOTIDE SEQUENCE [LARGE SCALE GENOMIC DNA]</scope>
    <source>
        <strain evidence="1 2">YJ016</strain>
    </source>
</reference>
<proteinExistence type="predicted"/>
<dbReference type="KEGG" id="vvy:VV0556"/>
<dbReference type="SUPFAM" id="SSF53098">
    <property type="entry name" value="Ribonuclease H-like"/>
    <property type="match status" value="1"/>
</dbReference>
<accession>Q7MP08</accession>
<protein>
    <submittedName>
        <fullName evidence="1">Putative Tn5 transposase</fullName>
    </submittedName>
</protein>
<sequence length="146" mass="16612">MAGAERQRMTEPENLERMVSILAFVAVRLIQLRECLTLAAQLRGRGLKEQAEAIESQPSTNVLTQDEWHILYLNVNKRGGRYPKKLPKEVPTLKWAYQAVAKLGGFYDSKCTGIASWATMWLGWDKLQDMLSGYYLSKETAALLNY</sequence>
<dbReference type="Gene3D" id="1.10.740.10">
    <property type="entry name" value="Transferase Inhibitor Protein From Tn5, Chain"/>
    <property type="match status" value="1"/>
</dbReference>
<evidence type="ECO:0000313" key="2">
    <source>
        <dbReference type="Proteomes" id="UP000002675"/>
    </source>
</evidence>
<evidence type="ECO:0000313" key="1">
    <source>
        <dbReference type="EMBL" id="BAC93320.1"/>
    </source>
</evidence>
<dbReference type="Proteomes" id="UP000002675">
    <property type="component" value="Chromosome I"/>
</dbReference>
<dbReference type="InterPro" id="IPR012337">
    <property type="entry name" value="RNaseH-like_sf"/>
</dbReference>
<dbReference type="HOGENOM" id="CLU_157149_0_0_6"/>
<dbReference type="InterPro" id="IPR014737">
    <property type="entry name" value="Transposase_Tn5-like_C"/>
</dbReference>